<reference evidence="20" key="1">
    <citation type="submission" date="2022-08" db="EMBL/GenBank/DDBJ databases">
        <authorList>
            <person name="Gutierrez-Valencia J."/>
        </authorList>
    </citation>
    <scope>NUCLEOTIDE SEQUENCE</scope>
</reference>
<dbReference type="SUPFAM" id="SSF53187">
    <property type="entry name" value="Zn-dependent exopeptidases"/>
    <property type="match status" value="1"/>
</dbReference>
<dbReference type="SUPFAM" id="SSF47672">
    <property type="entry name" value="Transferrin receptor-like dimerisation domain"/>
    <property type="match status" value="1"/>
</dbReference>
<dbReference type="Gene3D" id="3.50.30.30">
    <property type="match status" value="1"/>
</dbReference>
<evidence type="ECO:0000256" key="13">
    <source>
        <dbReference type="ARBA" id="ARBA00059290"/>
    </source>
</evidence>
<comment type="subcellular location">
    <subcellularLocation>
        <location evidence="2">Apical cell membrane</location>
    </subcellularLocation>
</comment>
<evidence type="ECO:0000256" key="2">
    <source>
        <dbReference type="ARBA" id="ARBA00004221"/>
    </source>
</evidence>
<evidence type="ECO:0000256" key="16">
    <source>
        <dbReference type="SAM" id="Phobius"/>
    </source>
</evidence>
<evidence type="ECO:0000256" key="9">
    <source>
        <dbReference type="ARBA" id="ARBA00022837"/>
    </source>
</evidence>
<dbReference type="FunFam" id="1.20.930.40:FF:000001">
    <property type="entry name" value="N-acetylated-alpha-linked acidic dipeptidase 2"/>
    <property type="match status" value="1"/>
</dbReference>
<dbReference type="GO" id="GO:0004180">
    <property type="term" value="F:carboxypeptidase activity"/>
    <property type="evidence" value="ECO:0007669"/>
    <property type="project" value="TreeGrafter"/>
</dbReference>
<keyword evidence="16" id="KW-0472">Membrane</keyword>
<keyword evidence="10" id="KW-0482">Metalloprotease</keyword>
<dbReference type="SUPFAM" id="SSF52025">
    <property type="entry name" value="PA domain"/>
    <property type="match status" value="1"/>
</dbReference>
<evidence type="ECO:0000256" key="12">
    <source>
        <dbReference type="ARBA" id="ARBA00023180"/>
    </source>
</evidence>
<keyword evidence="21" id="KW-1185">Reference proteome</keyword>
<dbReference type="InterPro" id="IPR046450">
    <property type="entry name" value="PA_dom_sf"/>
</dbReference>
<evidence type="ECO:0000259" key="17">
    <source>
        <dbReference type="Pfam" id="PF02225"/>
    </source>
</evidence>
<evidence type="ECO:0000256" key="5">
    <source>
        <dbReference type="ARBA" id="ARBA00022670"/>
    </source>
</evidence>
<keyword evidence="11" id="KW-1015">Disulfide bond</keyword>
<dbReference type="CDD" id="cd08022">
    <property type="entry name" value="M28_PSMA_like"/>
    <property type="match status" value="1"/>
</dbReference>
<evidence type="ECO:0000256" key="14">
    <source>
        <dbReference type="ARBA" id="ARBA00068168"/>
    </source>
</evidence>
<dbReference type="GO" id="GO:0016324">
    <property type="term" value="C:apical plasma membrane"/>
    <property type="evidence" value="ECO:0007669"/>
    <property type="project" value="UniProtKB-SubCell"/>
</dbReference>
<comment type="function">
    <text evidence="13">Aminopeptidase with broad substrate specificity. Has lower activity with substrates that have Asp or Glu in the P2' position, or Pro in the P3' position. Lacks activity with substrates that have both Pro in the P3' position and Asp or Glu in the P2' position. Lacks carboxypeptidase activity. Lacks dipeptidyl-peptidase IV type activity.</text>
</comment>
<feature type="domain" description="PA" evidence="17">
    <location>
        <begin position="281"/>
        <end position="365"/>
    </location>
</feature>
<evidence type="ECO:0000313" key="21">
    <source>
        <dbReference type="Proteomes" id="UP001154282"/>
    </source>
</evidence>
<sequence length="872" mass="96608">MTNESPKLNQYYFHFDLKPRRLKKQVSEIECSNFHLDVVSKHKRLHLSLQKALPSSATKKSPFIFFEKDKPTTWLSNQDEAKRVPLSSPFDNHNNHCHCRYSLLQLFLYFLNSLIHQSSQKTPSSQYHHHLNLNSMFKAAIYAFLTLTTSFTSSFFFFFPNPPKSHYHSLFLSASLSDNASISHNLYMLTRRPHVAGTEANAETADYVLTTLTSHKVNSHIVSYDVALTYPASRSLTLTPAPGHPPIAFDLSQAIYDNDPYADVADQVMPTFHGFGKSGTVSAPVTYANYGRVEDFLTLKEMGVEVNGTIVLAKYGKIYRGDIVDNSYAEGAVGTIIYTDRKDYGGGGKGLFPDGRWMPPTGVQVGSVYSEAGDPTTPGWPSSEGCERIDYEEVEKSGVVPMIPSLPVSGEDGEVIVRSIGGKVANGDWQGSEDGPVYRVGPGPGVLNLSYTATKAIAAIHNVIGVIEGAEEPDRFVLLGNHRDAWTFGAADPNSGTAALLEVAQRLGKLQKEGWKPRRTIIFCNWDAEEYGLVSSLSFPPSIAFMCVNVMYAEGEHKPSALIMQIGSTEWVEDNREILKSKAVAYLNVDIAVCDKDYSASATPQLDELLKEAAKQVQDPNNASRSVYDSWTGSGASPPIGRLGGGGSDYAAFVQHIGVAAVDMSFGDGYPLYHSMYDDFIWMEKFGDPMFHRHVAVASIWGYLALQLADKEILPFNYLNYAEELQKSTIELEDEVSNKITVHPLLNSINKLTKAATKVNNEIKAIEETSKFTSAKKTDFARVREINDRLMMAERAFTDSEGLPGRQWYKHLVYGPAKHNDYGSKSFPAVDDAIEEAKKLNTAESWKSVQHQVWRVSRAINQVAKVLSGELT</sequence>
<evidence type="ECO:0000256" key="8">
    <source>
        <dbReference type="ARBA" id="ARBA00022833"/>
    </source>
</evidence>
<evidence type="ECO:0000259" key="19">
    <source>
        <dbReference type="Pfam" id="PF04389"/>
    </source>
</evidence>
<keyword evidence="9" id="KW-0106">Calcium</keyword>
<dbReference type="InterPro" id="IPR036757">
    <property type="entry name" value="TFR-like_dimer_dom_sf"/>
</dbReference>
<proteinExistence type="inferred from homology"/>
<evidence type="ECO:0000256" key="6">
    <source>
        <dbReference type="ARBA" id="ARBA00022723"/>
    </source>
</evidence>
<keyword evidence="12" id="KW-0325">Glycoprotein</keyword>
<comment type="cofactor">
    <cofactor evidence="1">
        <name>Zn(2+)</name>
        <dbReference type="ChEBI" id="CHEBI:29105"/>
    </cofactor>
</comment>
<dbReference type="FunFam" id="3.50.30.30:FF:000008">
    <property type="entry name" value="Glutamate carboxypeptidase 2"/>
    <property type="match status" value="1"/>
</dbReference>
<dbReference type="Pfam" id="PF04389">
    <property type="entry name" value="Peptidase_M28"/>
    <property type="match status" value="1"/>
</dbReference>
<dbReference type="AlphaFoldDB" id="A0AAV0S9C9"/>
<dbReference type="Pfam" id="PF04253">
    <property type="entry name" value="TFR_dimer"/>
    <property type="match status" value="1"/>
</dbReference>
<dbReference type="InterPro" id="IPR007484">
    <property type="entry name" value="Peptidase_M28"/>
</dbReference>
<evidence type="ECO:0000256" key="10">
    <source>
        <dbReference type="ARBA" id="ARBA00023049"/>
    </source>
</evidence>
<keyword evidence="7" id="KW-0378">Hydrolase</keyword>
<gene>
    <name evidence="20" type="ORF">LITE_LOCUS51691</name>
</gene>
<keyword evidence="8" id="KW-0862">Zinc</keyword>
<dbReference type="InterPro" id="IPR003137">
    <property type="entry name" value="PA_domain"/>
</dbReference>
<feature type="domain" description="Transferrin receptor-like dimerisation" evidence="18">
    <location>
        <begin position="741"/>
        <end position="867"/>
    </location>
</feature>
<keyword evidence="16" id="KW-1133">Transmembrane helix</keyword>
<dbReference type="GO" id="GO:0046872">
    <property type="term" value="F:metal ion binding"/>
    <property type="evidence" value="ECO:0007669"/>
    <property type="project" value="UniProtKB-KW"/>
</dbReference>
<comment type="similarity">
    <text evidence="3">Belongs to the peptidase M28 family. M28B subfamily.</text>
</comment>
<dbReference type="InterPro" id="IPR039373">
    <property type="entry name" value="Peptidase_M28B"/>
</dbReference>
<evidence type="ECO:0000256" key="15">
    <source>
        <dbReference type="ARBA" id="ARBA00081462"/>
    </source>
</evidence>
<comment type="caution">
    <text evidence="20">The sequence shown here is derived from an EMBL/GenBank/DDBJ whole genome shotgun (WGS) entry which is preliminary data.</text>
</comment>
<dbReference type="CDD" id="cd02121">
    <property type="entry name" value="PA_GCPII_like"/>
    <property type="match status" value="1"/>
</dbReference>
<evidence type="ECO:0000256" key="7">
    <source>
        <dbReference type="ARBA" id="ARBA00022801"/>
    </source>
</evidence>
<dbReference type="EMBL" id="CAMGYJ010000011">
    <property type="protein sequence ID" value="CAI0628576.1"/>
    <property type="molecule type" value="Genomic_DNA"/>
</dbReference>
<keyword evidence="6" id="KW-0479">Metal-binding</keyword>
<dbReference type="GO" id="GO:0004177">
    <property type="term" value="F:aminopeptidase activity"/>
    <property type="evidence" value="ECO:0007669"/>
    <property type="project" value="UniProtKB-KW"/>
</dbReference>
<keyword evidence="16" id="KW-0812">Transmembrane</keyword>
<name>A0AAV0S9C9_9ROSI</name>
<protein>
    <recommendedName>
        <fullName evidence="14">Aminopeptidase NAALADL1</fullName>
    </recommendedName>
    <alternativeName>
        <fullName evidence="15">N-acetylated-alpha-linked acidic dipeptidase-like protein</fullName>
    </alternativeName>
</protein>
<evidence type="ECO:0000256" key="1">
    <source>
        <dbReference type="ARBA" id="ARBA00001947"/>
    </source>
</evidence>
<dbReference type="Gene3D" id="3.40.630.10">
    <property type="entry name" value="Zn peptidases"/>
    <property type="match status" value="1"/>
</dbReference>
<dbReference type="Gene3D" id="1.20.930.40">
    <property type="entry name" value="Transferrin receptor-like, dimerisation domain"/>
    <property type="match status" value="1"/>
</dbReference>
<evidence type="ECO:0000256" key="3">
    <source>
        <dbReference type="ARBA" id="ARBA00005634"/>
    </source>
</evidence>
<dbReference type="InterPro" id="IPR007365">
    <property type="entry name" value="TFR-like_dimer_dom"/>
</dbReference>
<evidence type="ECO:0000256" key="4">
    <source>
        <dbReference type="ARBA" id="ARBA00022438"/>
    </source>
</evidence>
<evidence type="ECO:0000259" key="18">
    <source>
        <dbReference type="Pfam" id="PF04253"/>
    </source>
</evidence>
<organism evidence="20 21">
    <name type="scientific">Linum tenue</name>
    <dbReference type="NCBI Taxonomy" id="586396"/>
    <lineage>
        <taxon>Eukaryota</taxon>
        <taxon>Viridiplantae</taxon>
        <taxon>Streptophyta</taxon>
        <taxon>Embryophyta</taxon>
        <taxon>Tracheophyta</taxon>
        <taxon>Spermatophyta</taxon>
        <taxon>Magnoliopsida</taxon>
        <taxon>eudicotyledons</taxon>
        <taxon>Gunneridae</taxon>
        <taxon>Pentapetalae</taxon>
        <taxon>rosids</taxon>
        <taxon>fabids</taxon>
        <taxon>Malpighiales</taxon>
        <taxon>Linaceae</taxon>
        <taxon>Linum</taxon>
    </lineage>
</organism>
<keyword evidence="4" id="KW-0031">Aminopeptidase</keyword>
<dbReference type="GO" id="GO:0006508">
    <property type="term" value="P:proteolysis"/>
    <property type="evidence" value="ECO:0007669"/>
    <property type="project" value="UniProtKB-KW"/>
</dbReference>
<dbReference type="FunFam" id="3.40.630.10:FF:000101">
    <property type="entry name" value="N-acetylated alpha-linked acidic dipeptidase like 1"/>
    <property type="match status" value="2"/>
</dbReference>
<accession>A0AAV0S9C9</accession>
<keyword evidence="5" id="KW-0645">Protease</keyword>
<dbReference type="PANTHER" id="PTHR10404:SF46">
    <property type="entry name" value="VACUOLAR PROTEIN SORTING-ASSOCIATED PROTEIN 70"/>
    <property type="match status" value="1"/>
</dbReference>
<evidence type="ECO:0000256" key="11">
    <source>
        <dbReference type="ARBA" id="ARBA00023157"/>
    </source>
</evidence>
<evidence type="ECO:0000313" key="20">
    <source>
        <dbReference type="EMBL" id="CAI0628576.1"/>
    </source>
</evidence>
<feature type="transmembrane region" description="Helical" evidence="16">
    <location>
        <begin position="139"/>
        <end position="159"/>
    </location>
</feature>
<dbReference type="PANTHER" id="PTHR10404">
    <property type="entry name" value="N-ACETYLATED-ALPHA-LINKED ACIDIC DIPEPTIDASE"/>
    <property type="match status" value="1"/>
</dbReference>
<dbReference type="Pfam" id="PF02225">
    <property type="entry name" value="PA"/>
    <property type="match status" value="1"/>
</dbReference>
<dbReference type="Proteomes" id="UP001154282">
    <property type="component" value="Unassembled WGS sequence"/>
</dbReference>
<feature type="domain" description="Peptidase M28" evidence="19">
    <location>
        <begin position="462"/>
        <end position="680"/>
    </location>
</feature>
<dbReference type="GO" id="GO:0008237">
    <property type="term" value="F:metallopeptidase activity"/>
    <property type="evidence" value="ECO:0007669"/>
    <property type="project" value="UniProtKB-KW"/>
</dbReference>